<organism evidence="3 4">
    <name type="scientific">Vreelandella aquamarina</name>
    <dbReference type="NCBI Taxonomy" id="77097"/>
    <lineage>
        <taxon>Bacteria</taxon>
        <taxon>Pseudomonadati</taxon>
        <taxon>Pseudomonadota</taxon>
        <taxon>Gammaproteobacteria</taxon>
        <taxon>Oceanospirillales</taxon>
        <taxon>Halomonadaceae</taxon>
        <taxon>Vreelandella</taxon>
    </lineage>
</organism>
<dbReference type="RefSeq" id="WP_084354718.1">
    <property type="nucleotide sequence ID" value="NZ_AP022821.1"/>
</dbReference>
<dbReference type="GO" id="GO:0016757">
    <property type="term" value="F:glycosyltransferase activity"/>
    <property type="evidence" value="ECO:0007669"/>
    <property type="project" value="InterPro"/>
</dbReference>
<dbReference type="InterPro" id="IPR050194">
    <property type="entry name" value="Glycosyltransferase_grp1"/>
</dbReference>
<reference evidence="3 4" key="1">
    <citation type="submission" date="2020-02" db="EMBL/GenBank/DDBJ databases">
        <title>Complete Genome Sequence of Halomonas meridiana strain BAA-801, Isolated from Deep Sea Thermal Vent.</title>
        <authorList>
            <person name="Takahashi Y."/>
            <person name="Takahashi H."/>
            <person name="Galipon J."/>
            <person name="Arakawa K."/>
        </authorList>
    </citation>
    <scope>NUCLEOTIDE SEQUENCE [LARGE SCALE GENOMIC DNA]</scope>
    <source>
        <strain evidence="3 4">Slthf1</strain>
    </source>
</reference>
<feature type="domain" description="Glycosyl transferase family 1" evidence="1">
    <location>
        <begin position="212"/>
        <end position="369"/>
    </location>
</feature>
<evidence type="ECO:0000313" key="3">
    <source>
        <dbReference type="EMBL" id="BCA92458.1"/>
    </source>
</evidence>
<dbReference type="Proteomes" id="UP000503197">
    <property type="component" value="Chromosome"/>
</dbReference>
<feature type="domain" description="Glycosyltransferase subfamily 4-like N-terminal" evidence="2">
    <location>
        <begin position="30"/>
        <end position="208"/>
    </location>
</feature>
<evidence type="ECO:0000259" key="2">
    <source>
        <dbReference type="Pfam" id="PF13439"/>
    </source>
</evidence>
<dbReference type="AlphaFoldDB" id="A0A6F8SW76"/>
<dbReference type="PANTHER" id="PTHR45947">
    <property type="entry name" value="SULFOQUINOVOSYL TRANSFERASE SQD2"/>
    <property type="match status" value="1"/>
</dbReference>
<proteinExistence type="predicted"/>
<dbReference type="Pfam" id="PF13439">
    <property type="entry name" value="Glyco_transf_4"/>
    <property type="match status" value="1"/>
</dbReference>
<evidence type="ECO:0008006" key="5">
    <source>
        <dbReference type="Google" id="ProtNLM"/>
    </source>
</evidence>
<gene>
    <name evidence="3" type="ORF">HMSLTHF_22330</name>
</gene>
<dbReference type="InterPro" id="IPR001296">
    <property type="entry name" value="Glyco_trans_1"/>
</dbReference>
<dbReference type="EMBL" id="AP022821">
    <property type="protein sequence ID" value="BCA92458.1"/>
    <property type="molecule type" value="Genomic_DNA"/>
</dbReference>
<evidence type="ECO:0000259" key="1">
    <source>
        <dbReference type="Pfam" id="PF00534"/>
    </source>
</evidence>
<protein>
    <recommendedName>
        <fullName evidence="5">Glycosyl transferase</fullName>
    </recommendedName>
</protein>
<dbReference type="InterPro" id="IPR028098">
    <property type="entry name" value="Glyco_trans_4-like_N"/>
</dbReference>
<dbReference type="SUPFAM" id="SSF53756">
    <property type="entry name" value="UDP-Glycosyltransferase/glycogen phosphorylase"/>
    <property type="match status" value="1"/>
</dbReference>
<dbReference type="Pfam" id="PF00534">
    <property type="entry name" value="Glycos_transf_1"/>
    <property type="match status" value="1"/>
</dbReference>
<evidence type="ECO:0000313" key="4">
    <source>
        <dbReference type="Proteomes" id="UP000503197"/>
    </source>
</evidence>
<dbReference type="PANTHER" id="PTHR45947:SF3">
    <property type="entry name" value="SULFOQUINOVOSYL TRANSFERASE SQD2"/>
    <property type="match status" value="1"/>
</dbReference>
<accession>A0A6F8SW76</accession>
<dbReference type="Gene3D" id="3.40.50.2000">
    <property type="entry name" value="Glycogen Phosphorylase B"/>
    <property type="match status" value="2"/>
</dbReference>
<name>A0A6F8SW76_9GAMM</name>
<sequence>MSINNQLTAMHDEYRTWRVAIVHDWLVVNGGAEKVLSALLQAFPQADLHTLVNFLPAQEAGWLEGHRVVTSCLQRMPLAKKYYRHYLPLMPYAVEQFDLRGYDLVISSSHAVAKGVVTHPGQQHICYCHTPMRYAWDMKEDYLEKARFRLPLMEAYVRKTLKQLRQWDYFTSNHVDYFIANSHNVANRIQKYYRRDAQVLYPPVDTEQFLLNSELRESYYLAASRLVPYKRLDLIIEAFQATPHRRLKVVGDGPEFERLKLMAREHDHIELLGYQPDEQLIHLMSHAQAYIFAADEDFGILPLEAQACGTPVIAYGKGGALETVKDISHGDSATGVLFDKQTPESLLAALDVFENHRFKAYACRQQAEQFSYAHFWQRLQHLLGEAKSAD</sequence>